<feature type="compositionally biased region" description="Low complexity" evidence="1">
    <location>
        <begin position="122"/>
        <end position="131"/>
    </location>
</feature>
<dbReference type="EMBL" id="JAUEDM010000003">
    <property type="protein sequence ID" value="KAK3322426.1"/>
    <property type="molecule type" value="Genomic_DNA"/>
</dbReference>
<dbReference type="Proteomes" id="UP001283341">
    <property type="component" value="Unassembled WGS sequence"/>
</dbReference>
<accession>A0AAE0M7L2</accession>
<evidence type="ECO:0000256" key="1">
    <source>
        <dbReference type="SAM" id="MobiDB-lite"/>
    </source>
</evidence>
<feature type="compositionally biased region" description="Pro residues" evidence="1">
    <location>
        <begin position="187"/>
        <end position="199"/>
    </location>
</feature>
<organism evidence="2 3">
    <name type="scientific">Apodospora peruviana</name>
    <dbReference type="NCBI Taxonomy" id="516989"/>
    <lineage>
        <taxon>Eukaryota</taxon>
        <taxon>Fungi</taxon>
        <taxon>Dikarya</taxon>
        <taxon>Ascomycota</taxon>
        <taxon>Pezizomycotina</taxon>
        <taxon>Sordariomycetes</taxon>
        <taxon>Sordariomycetidae</taxon>
        <taxon>Sordariales</taxon>
        <taxon>Lasiosphaeriaceae</taxon>
        <taxon>Apodospora</taxon>
    </lineage>
</organism>
<keyword evidence="3" id="KW-1185">Reference proteome</keyword>
<name>A0AAE0M7L2_9PEZI</name>
<evidence type="ECO:0000313" key="3">
    <source>
        <dbReference type="Proteomes" id="UP001283341"/>
    </source>
</evidence>
<evidence type="ECO:0000313" key="2">
    <source>
        <dbReference type="EMBL" id="KAK3322426.1"/>
    </source>
</evidence>
<gene>
    <name evidence="2" type="ORF">B0H66DRAFT_203403</name>
</gene>
<feature type="region of interest" description="Disordered" evidence="1">
    <location>
        <begin position="93"/>
        <end position="359"/>
    </location>
</feature>
<proteinExistence type="predicted"/>
<sequence>MESSFTDEEKRFLLAEMIKYSHMDVNTLVEFIKLHEIQPEWMSFHLPRGRNMNECYRAADLMFRAQPAQQIPPPTISPLKRPSVGDIGEHDAKRQALGSPGDVSPFSITRSNITQSPGVGHQQQQQPSYIQPRPPNGYPPLSTQQPIAVSSVTVSKPRVIPMPGRRRGRPKKSDVSHQNPSRLRIMPYPPISPAPPIAPSPRSVTTPQPHSPGGNDVHPLYQLLTNSSQLRGRGSPLAAIDTPPPPESVPRTVQGGTTPGGGDEGQEQQQQARGPETEYQGGHWRENHYQEHQQQQQRNSAGPVPLEPPLTRHSNTPTLPPLPPPPSSHQPQPRQAAAAAAGLEQARREGQQQATVSSA</sequence>
<feature type="compositionally biased region" description="Polar residues" evidence="1">
    <location>
        <begin position="141"/>
        <end position="154"/>
    </location>
</feature>
<feature type="compositionally biased region" description="Low complexity" evidence="1">
    <location>
        <begin position="329"/>
        <end position="344"/>
    </location>
</feature>
<feature type="compositionally biased region" description="Polar residues" evidence="1">
    <location>
        <begin position="106"/>
        <end position="117"/>
    </location>
</feature>
<dbReference type="AlphaFoldDB" id="A0AAE0M7L2"/>
<protein>
    <submittedName>
        <fullName evidence="2">Uncharacterized protein</fullName>
    </submittedName>
</protein>
<reference evidence="2" key="1">
    <citation type="journal article" date="2023" name="Mol. Phylogenet. Evol.">
        <title>Genome-scale phylogeny and comparative genomics of the fungal order Sordariales.</title>
        <authorList>
            <person name="Hensen N."/>
            <person name="Bonometti L."/>
            <person name="Westerberg I."/>
            <person name="Brannstrom I.O."/>
            <person name="Guillou S."/>
            <person name="Cros-Aarteil S."/>
            <person name="Calhoun S."/>
            <person name="Haridas S."/>
            <person name="Kuo A."/>
            <person name="Mondo S."/>
            <person name="Pangilinan J."/>
            <person name="Riley R."/>
            <person name="LaButti K."/>
            <person name="Andreopoulos B."/>
            <person name="Lipzen A."/>
            <person name="Chen C."/>
            <person name="Yan M."/>
            <person name="Daum C."/>
            <person name="Ng V."/>
            <person name="Clum A."/>
            <person name="Steindorff A."/>
            <person name="Ohm R.A."/>
            <person name="Martin F."/>
            <person name="Silar P."/>
            <person name="Natvig D.O."/>
            <person name="Lalanne C."/>
            <person name="Gautier V."/>
            <person name="Ament-Velasquez S.L."/>
            <person name="Kruys A."/>
            <person name="Hutchinson M.I."/>
            <person name="Powell A.J."/>
            <person name="Barry K."/>
            <person name="Miller A.N."/>
            <person name="Grigoriev I.V."/>
            <person name="Debuchy R."/>
            <person name="Gladieux P."/>
            <person name="Hiltunen Thoren M."/>
            <person name="Johannesson H."/>
        </authorList>
    </citation>
    <scope>NUCLEOTIDE SEQUENCE</scope>
    <source>
        <strain evidence="2">CBS 118394</strain>
    </source>
</reference>
<comment type="caution">
    <text evidence="2">The sequence shown here is derived from an EMBL/GenBank/DDBJ whole genome shotgun (WGS) entry which is preliminary data.</text>
</comment>
<feature type="compositionally biased region" description="Pro residues" evidence="1">
    <location>
        <begin position="318"/>
        <end position="328"/>
    </location>
</feature>
<reference evidence="2" key="2">
    <citation type="submission" date="2023-06" db="EMBL/GenBank/DDBJ databases">
        <authorList>
            <consortium name="Lawrence Berkeley National Laboratory"/>
            <person name="Haridas S."/>
            <person name="Hensen N."/>
            <person name="Bonometti L."/>
            <person name="Westerberg I."/>
            <person name="Brannstrom I.O."/>
            <person name="Guillou S."/>
            <person name="Cros-Aarteil S."/>
            <person name="Calhoun S."/>
            <person name="Kuo A."/>
            <person name="Mondo S."/>
            <person name="Pangilinan J."/>
            <person name="Riley R."/>
            <person name="Labutti K."/>
            <person name="Andreopoulos B."/>
            <person name="Lipzen A."/>
            <person name="Chen C."/>
            <person name="Yanf M."/>
            <person name="Daum C."/>
            <person name="Ng V."/>
            <person name="Clum A."/>
            <person name="Steindorff A."/>
            <person name="Ohm R."/>
            <person name="Martin F."/>
            <person name="Silar P."/>
            <person name="Natvig D."/>
            <person name="Lalanne C."/>
            <person name="Gautier V."/>
            <person name="Ament-Velasquez S.L."/>
            <person name="Kruys A."/>
            <person name="Hutchinson M.I."/>
            <person name="Powell A.J."/>
            <person name="Barry K."/>
            <person name="Miller A.N."/>
            <person name="Grigoriev I.V."/>
            <person name="Debuchy R."/>
            <person name="Gladieux P."/>
            <person name="Thoren M.H."/>
            <person name="Johannesson H."/>
        </authorList>
    </citation>
    <scope>NUCLEOTIDE SEQUENCE</scope>
    <source>
        <strain evidence="2">CBS 118394</strain>
    </source>
</reference>